<feature type="domain" description="DUF7907" evidence="2">
    <location>
        <begin position="25"/>
        <end position="96"/>
    </location>
</feature>
<protein>
    <recommendedName>
        <fullName evidence="2">DUF7907 domain-containing protein</fullName>
    </recommendedName>
</protein>
<dbReference type="Pfam" id="PF25484">
    <property type="entry name" value="DUF7907"/>
    <property type="match status" value="1"/>
</dbReference>
<dbReference type="AlphaFoldDB" id="A0A6A6XH53"/>
<feature type="signal peptide" evidence="1">
    <location>
        <begin position="1"/>
        <end position="15"/>
    </location>
</feature>
<evidence type="ECO:0000313" key="4">
    <source>
        <dbReference type="Proteomes" id="UP000799757"/>
    </source>
</evidence>
<dbReference type="OrthoDB" id="3518533at2759"/>
<dbReference type="Proteomes" id="UP000799757">
    <property type="component" value="Unassembled WGS sequence"/>
</dbReference>
<feature type="chain" id="PRO_5025490671" description="DUF7907 domain-containing protein" evidence="1">
    <location>
        <begin position="16"/>
        <end position="134"/>
    </location>
</feature>
<gene>
    <name evidence="3" type="ORF">K505DRAFT_373652</name>
</gene>
<proteinExistence type="predicted"/>
<evidence type="ECO:0000259" key="2">
    <source>
        <dbReference type="Pfam" id="PF25484"/>
    </source>
</evidence>
<organism evidence="3 4">
    <name type="scientific">Melanomma pulvis-pyrius CBS 109.77</name>
    <dbReference type="NCBI Taxonomy" id="1314802"/>
    <lineage>
        <taxon>Eukaryota</taxon>
        <taxon>Fungi</taxon>
        <taxon>Dikarya</taxon>
        <taxon>Ascomycota</taxon>
        <taxon>Pezizomycotina</taxon>
        <taxon>Dothideomycetes</taxon>
        <taxon>Pleosporomycetidae</taxon>
        <taxon>Pleosporales</taxon>
        <taxon>Melanommataceae</taxon>
        <taxon>Melanomma</taxon>
    </lineage>
</organism>
<keyword evidence="1" id="KW-0732">Signal</keyword>
<keyword evidence="4" id="KW-1185">Reference proteome</keyword>
<reference evidence="3" key="1">
    <citation type="journal article" date="2020" name="Stud. Mycol.">
        <title>101 Dothideomycetes genomes: a test case for predicting lifestyles and emergence of pathogens.</title>
        <authorList>
            <person name="Haridas S."/>
            <person name="Albert R."/>
            <person name="Binder M."/>
            <person name="Bloem J."/>
            <person name="Labutti K."/>
            <person name="Salamov A."/>
            <person name="Andreopoulos B."/>
            <person name="Baker S."/>
            <person name="Barry K."/>
            <person name="Bills G."/>
            <person name="Bluhm B."/>
            <person name="Cannon C."/>
            <person name="Castanera R."/>
            <person name="Culley D."/>
            <person name="Daum C."/>
            <person name="Ezra D."/>
            <person name="Gonzalez J."/>
            <person name="Henrissat B."/>
            <person name="Kuo A."/>
            <person name="Liang C."/>
            <person name="Lipzen A."/>
            <person name="Lutzoni F."/>
            <person name="Magnuson J."/>
            <person name="Mondo S."/>
            <person name="Nolan M."/>
            <person name="Ohm R."/>
            <person name="Pangilinan J."/>
            <person name="Park H.-J."/>
            <person name="Ramirez L."/>
            <person name="Alfaro M."/>
            <person name="Sun H."/>
            <person name="Tritt A."/>
            <person name="Yoshinaga Y."/>
            <person name="Zwiers L.-H."/>
            <person name="Turgeon B."/>
            <person name="Goodwin S."/>
            <person name="Spatafora J."/>
            <person name="Crous P."/>
            <person name="Grigoriev I."/>
        </authorList>
    </citation>
    <scope>NUCLEOTIDE SEQUENCE</scope>
    <source>
        <strain evidence="3">CBS 109.77</strain>
    </source>
</reference>
<name>A0A6A6XH53_9PLEO</name>
<evidence type="ECO:0000313" key="3">
    <source>
        <dbReference type="EMBL" id="KAF2795809.1"/>
    </source>
</evidence>
<evidence type="ECO:0000256" key="1">
    <source>
        <dbReference type="SAM" id="SignalP"/>
    </source>
</evidence>
<accession>A0A6A6XH53</accession>
<dbReference type="InterPro" id="IPR057229">
    <property type="entry name" value="DUF7907"/>
</dbReference>
<dbReference type="EMBL" id="MU001847">
    <property type="protein sequence ID" value="KAF2795809.1"/>
    <property type="molecule type" value="Genomic_DNA"/>
</dbReference>
<sequence>MYATTLPLLLSIVSAADYSYHAPNFYISALVSPLGPLKHIEGWNLSSCHIGAGYSYAVLAKSPGRILYANGTASEFAAHMSNILTDGGSPPWLSTLGYEMRYGISTLVIYVINRRIVYIRIHDSINRIVIFDGG</sequence>